<dbReference type="Proteomes" id="UP000625711">
    <property type="component" value="Unassembled WGS sequence"/>
</dbReference>
<name>A0A834LYZ9_RHYFE</name>
<organism evidence="1 2">
    <name type="scientific">Rhynchophorus ferrugineus</name>
    <name type="common">Red palm weevil</name>
    <name type="synonym">Curculio ferrugineus</name>
    <dbReference type="NCBI Taxonomy" id="354439"/>
    <lineage>
        <taxon>Eukaryota</taxon>
        <taxon>Metazoa</taxon>
        <taxon>Ecdysozoa</taxon>
        <taxon>Arthropoda</taxon>
        <taxon>Hexapoda</taxon>
        <taxon>Insecta</taxon>
        <taxon>Pterygota</taxon>
        <taxon>Neoptera</taxon>
        <taxon>Endopterygota</taxon>
        <taxon>Coleoptera</taxon>
        <taxon>Polyphaga</taxon>
        <taxon>Cucujiformia</taxon>
        <taxon>Curculionidae</taxon>
        <taxon>Dryophthorinae</taxon>
        <taxon>Rhynchophorus</taxon>
    </lineage>
</organism>
<gene>
    <name evidence="1" type="ORF">GWI33_020967</name>
</gene>
<protein>
    <submittedName>
        <fullName evidence="1">Uncharacterized protein</fullName>
    </submittedName>
</protein>
<proteinExistence type="predicted"/>
<sequence>MRSKVLETMQGRRKGFVRLGRDQCKKGDPKQGRGPEGRPCGMAEGIEVMLREEEAEERGKEIRGIFGKRKVYLNRGESRQDHRSARDVVYFFARIRHEYVLVLFLWI</sequence>
<dbReference type="EMBL" id="JAACXV010014593">
    <property type="protein sequence ID" value="KAF7265631.1"/>
    <property type="molecule type" value="Genomic_DNA"/>
</dbReference>
<keyword evidence="2" id="KW-1185">Reference proteome</keyword>
<comment type="caution">
    <text evidence="1">The sequence shown here is derived from an EMBL/GenBank/DDBJ whole genome shotgun (WGS) entry which is preliminary data.</text>
</comment>
<evidence type="ECO:0000313" key="1">
    <source>
        <dbReference type="EMBL" id="KAF7265631.1"/>
    </source>
</evidence>
<accession>A0A834LYZ9</accession>
<dbReference type="AlphaFoldDB" id="A0A834LYZ9"/>
<reference evidence="1" key="1">
    <citation type="submission" date="2020-08" db="EMBL/GenBank/DDBJ databases">
        <title>Genome sequencing and assembly of the red palm weevil Rhynchophorus ferrugineus.</title>
        <authorList>
            <person name="Dias G.B."/>
            <person name="Bergman C.M."/>
            <person name="Manee M."/>
        </authorList>
    </citation>
    <scope>NUCLEOTIDE SEQUENCE</scope>
    <source>
        <strain evidence="1">AA-2017</strain>
        <tissue evidence="1">Whole larva</tissue>
    </source>
</reference>
<evidence type="ECO:0000313" key="2">
    <source>
        <dbReference type="Proteomes" id="UP000625711"/>
    </source>
</evidence>